<comment type="caution">
    <text evidence="2">The sequence shown here is derived from an EMBL/GenBank/DDBJ whole genome shotgun (WGS) entry which is preliminary data.</text>
</comment>
<dbReference type="AlphaFoldDB" id="A0A918GT89"/>
<proteinExistence type="predicted"/>
<keyword evidence="3" id="KW-1185">Reference proteome</keyword>
<name>A0A918GT89_9PSEU</name>
<sequence length="312" mass="32633">MGRMEITGLHHIGHVVRDMTAALDGYRRLGFAVPAPSYPALPGDDGEPVPFGAANTHADFAADFLELATVLDPGGAVPADARVVPLQAPPEVLPTLLERVTATSATLAACLERFEGLHILMFSASDIDAAADRLRTAGVGHGGVTTVRRPAGDEVETVRYLEIDGERPGAVAEGRVGVVADLDPRLQAARLTGHPNGATGLADVLLCATDVDETQDRYERYLGRKARVDGKTRVFAIGDATVTLVAASDLDAVLPGVTPPAVPALVATTVAVRDLGTTRQLLQDNGFPLRETPAGEIFTSALGAVIAFRPEN</sequence>
<evidence type="ECO:0000259" key="1">
    <source>
        <dbReference type="Pfam" id="PF13468"/>
    </source>
</evidence>
<dbReference type="EMBL" id="BMRB01000008">
    <property type="protein sequence ID" value="GGS56294.1"/>
    <property type="molecule type" value="Genomic_DNA"/>
</dbReference>
<dbReference type="SUPFAM" id="SSF54593">
    <property type="entry name" value="Glyoxalase/Bleomycin resistance protein/Dihydroxybiphenyl dioxygenase"/>
    <property type="match status" value="1"/>
</dbReference>
<dbReference type="Pfam" id="PF13468">
    <property type="entry name" value="Glyoxalase_3"/>
    <property type="match status" value="1"/>
</dbReference>
<organism evidence="2 3">
    <name type="scientific">Actinokineospora fastidiosa</name>
    <dbReference type="NCBI Taxonomy" id="1816"/>
    <lineage>
        <taxon>Bacteria</taxon>
        <taxon>Bacillati</taxon>
        <taxon>Actinomycetota</taxon>
        <taxon>Actinomycetes</taxon>
        <taxon>Pseudonocardiales</taxon>
        <taxon>Pseudonocardiaceae</taxon>
        <taxon>Actinokineospora</taxon>
    </lineage>
</organism>
<evidence type="ECO:0000313" key="3">
    <source>
        <dbReference type="Proteomes" id="UP000660680"/>
    </source>
</evidence>
<dbReference type="InterPro" id="IPR025870">
    <property type="entry name" value="Glyoxalase-like_dom"/>
</dbReference>
<dbReference type="Proteomes" id="UP000660680">
    <property type="component" value="Unassembled WGS sequence"/>
</dbReference>
<reference evidence="2" key="2">
    <citation type="submission" date="2020-09" db="EMBL/GenBank/DDBJ databases">
        <authorList>
            <person name="Sun Q."/>
            <person name="Ohkuma M."/>
        </authorList>
    </citation>
    <scope>NUCLEOTIDE SEQUENCE</scope>
    <source>
        <strain evidence="2">JCM 3276</strain>
    </source>
</reference>
<evidence type="ECO:0000313" key="2">
    <source>
        <dbReference type="EMBL" id="GGS56294.1"/>
    </source>
</evidence>
<protein>
    <recommendedName>
        <fullName evidence="1">Glyoxalase-like domain-containing protein</fullName>
    </recommendedName>
</protein>
<feature type="domain" description="Glyoxalase-like" evidence="1">
    <location>
        <begin position="9"/>
        <end position="221"/>
    </location>
</feature>
<accession>A0A918GT89</accession>
<dbReference type="Gene3D" id="3.10.180.10">
    <property type="entry name" value="2,3-Dihydroxybiphenyl 1,2-Dioxygenase, domain 1"/>
    <property type="match status" value="1"/>
</dbReference>
<dbReference type="InterPro" id="IPR029068">
    <property type="entry name" value="Glyas_Bleomycin-R_OHBP_Dase"/>
</dbReference>
<gene>
    <name evidence="2" type="ORF">GCM10010171_59080</name>
</gene>
<reference evidence="2" key="1">
    <citation type="journal article" date="2014" name="Int. J. Syst. Evol. Microbiol.">
        <title>Complete genome sequence of Corynebacterium casei LMG S-19264T (=DSM 44701T), isolated from a smear-ripened cheese.</title>
        <authorList>
            <consortium name="US DOE Joint Genome Institute (JGI-PGF)"/>
            <person name="Walter F."/>
            <person name="Albersmeier A."/>
            <person name="Kalinowski J."/>
            <person name="Ruckert C."/>
        </authorList>
    </citation>
    <scope>NUCLEOTIDE SEQUENCE</scope>
    <source>
        <strain evidence="2">JCM 3276</strain>
    </source>
</reference>